<evidence type="ECO:0000313" key="5">
    <source>
        <dbReference type="Proteomes" id="UP001142055"/>
    </source>
</evidence>
<dbReference type="OMA" id="SALYTIC"/>
<organism evidence="4 5">
    <name type="scientific">Blomia tropicalis</name>
    <name type="common">Mite</name>
    <dbReference type="NCBI Taxonomy" id="40697"/>
    <lineage>
        <taxon>Eukaryota</taxon>
        <taxon>Metazoa</taxon>
        <taxon>Ecdysozoa</taxon>
        <taxon>Arthropoda</taxon>
        <taxon>Chelicerata</taxon>
        <taxon>Arachnida</taxon>
        <taxon>Acari</taxon>
        <taxon>Acariformes</taxon>
        <taxon>Sarcoptiformes</taxon>
        <taxon>Astigmata</taxon>
        <taxon>Glycyphagoidea</taxon>
        <taxon>Echimyopodidae</taxon>
        <taxon>Blomia</taxon>
    </lineage>
</organism>
<dbReference type="Pfam" id="PF07258">
    <property type="entry name" value="COMM_domain"/>
    <property type="match status" value="1"/>
</dbReference>
<accession>A0A9Q0RQA0</accession>
<proteinExistence type="inferred from homology"/>
<comment type="caution">
    <text evidence="4">The sequence shown here is derived from an EMBL/GenBank/DDBJ whole genome shotgun (WGS) entry which is preliminary data.</text>
</comment>
<feature type="domain" description="COMM" evidence="3">
    <location>
        <begin position="170"/>
        <end position="238"/>
    </location>
</feature>
<dbReference type="InterPro" id="IPR017920">
    <property type="entry name" value="COMM"/>
</dbReference>
<gene>
    <name evidence="4" type="ORF">RDWZM_001076</name>
</gene>
<dbReference type="PANTHER" id="PTHR15666:SF1">
    <property type="entry name" value="COMM DOMAIN-CONTAINING PROTEIN 5"/>
    <property type="match status" value="1"/>
</dbReference>
<dbReference type="AlphaFoldDB" id="A0A9Q0RQA0"/>
<protein>
    <recommendedName>
        <fullName evidence="1">COMM domain-containing protein 5</fullName>
    </recommendedName>
</protein>
<evidence type="ECO:0000256" key="2">
    <source>
        <dbReference type="ARBA" id="ARBA00093452"/>
    </source>
</evidence>
<evidence type="ECO:0000256" key="1">
    <source>
        <dbReference type="ARBA" id="ARBA00016556"/>
    </source>
</evidence>
<name>A0A9Q0RQA0_BLOTA</name>
<dbReference type="Proteomes" id="UP001142055">
    <property type="component" value="Chromosome 1"/>
</dbReference>
<sequence length="245" mass="29346">MSTSSDTFNLHHDKNETGTFFLNELNPVSSQVQFASKLFSASDDIIEEGELYELIQMVLNYVCERKFSRSRYLRIKNVILEQWKQSQMMIQLNLSTSDFDRLFSGLLTIIQNIKRYYNFYENENLIPKAKNDFISYTKMSSKVIDIIFQLFIQNRKIDNSPKLKIGKRQRLDRIEWRIDVVISDRSLNKIMEPIVRFNIVFINNENQRKCHKFECRLEQFHRLRFMVTCALKELTELNFRLKIVN</sequence>
<dbReference type="GO" id="GO:0005634">
    <property type="term" value="C:nucleus"/>
    <property type="evidence" value="ECO:0007669"/>
    <property type="project" value="TreeGrafter"/>
</dbReference>
<evidence type="ECO:0000259" key="3">
    <source>
        <dbReference type="PROSITE" id="PS51269"/>
    </source>
</evidence>
<dbReference type="EMBL" id="JAPWDV010000001">
    <property type="protein sequence ID" value="KAJ6222531.1"/>
    <property type="molecule type" value="Genomic_DNA"/>
</dbReference>
<dbReference type="InterPro" id="IPR037357">
    <property type="entry name" value="COMMD5"/>
</dbReference>
<reference evidence="4" key="1">
    <citation type="submission" date="2022-12" db="EMBL/GenBank/DDBJ databases">
        <title>Genome assemblies of Blomia tropicalis.</title>
        <authorList>
            <person name="Cui Y."/>
        </authorList>
    </citation>
    <scope>NUCLEOTIDE SEQUENCE</scope>
    <source>
        <tissue evidence="4">Adult mites</tissue>
    </source>
</reference>
<keyword evidence="5" id="KW-1185">Reference proteome</keyword>
<comment type="similarity">
    <text evidence="2">Belongs to the COMM domain-containing protein 5 family.</text>
</comment>
<dbReference type="PANTHER" id="PTHR15666">
    <property type="entry name" value="COMM DOMAIN CONTAINING PROTEIN 5"/>
    <property type="match status" value="1"/>
</dbReference>
<dbReference type="PROSITE" id="PS51269">
    <property type="entry name" value="COMM"/>
    <property type="match status" value="1"/>
</dbReference>
<evidence type="ECO:0000313" key="4">
    <source>
        <dbReference type="EMBL" id="KAJ6222531.1"/>
    </source>
</evidence>